<keyword evidence="3" id="KW-1185">Reference proteome</keyword>
<comment type="caution">
    <text evidence="2">The sequence shown here is derived from an EMBL/GenBank/DDBJ whole genome shotgun (WGS) entry which is preliminary data.</text>
</comment>
<name>A0ABW7IAQ8_9RHOB</name>
<evidence type="ECO:0000313" key="3">
    <source>
        <dbReference type="Proteomes" id="UP001607157"/>
    </source>
</evidence>
<organism evidence="2 3">
    <name type="scientific">Roseovarius aquimarinus</name>
    <dbReference type="NCBI Taxonomy" id="1229156"/>
    <lineage>
        <taxon>Bacteria</taxon>
        <taxon>Pseudomonadati</taxon>
        <taxon>Pseudomonadota</taxon>
        <taxon>Alphaproteobacteria</taxon>
        <taxon>Rhodobacterales</taxon>
        <taxon>Roseobacteraceae</taxon>
        <taxon>Roseovarius</taxon>
    </lineage>
</organism>
<dbReference type="RefSeq" id="WP_377172427.1">
    <property type="nucleotide sequence ID" value="NZ_JBHTJC010000003.1"/>
</dbReference>
<dbReference type="EMBL" id="JBIHMM010000003">
    <property type="protein sequence ID" value="MFH0254937.1"/>
    <property type="molecule type" value="Genomic_DNA"/>
</dbReference>
<evidence type="ECO:0000313" key="2">
    <source>
        <dbReference type="EMBL" id="MFH0254937.1"/>
    </source>
</evidence>
<sequence>MKPIAPLAAALTLAAAPIGAQQTDGTVTGTLDFEERVWNVAGADAERPSGWQETEGALEARIRAIPGASASETAGPSEILTLSFTARQDGTTPEAEDLRVTLTGGAEGDLSAAPANTDITLNALSVEGTDMIVAGSFVAVLTPGDTEELVAADAEGAVTLDGNFQATIEQQAE</sequence>
<keyword evidence="1" id="KW-0732">Signal</keyword>
<proteinExistence type="predicted"/>
<reference evidence="2 3" key="1">
    <citation type="submission" date="2024-10" db="EMBL/GenBank/DDBJ databases">
        <authorList>
            <person name="Yang X.-N."/>
        </authorList>
    </citation>
    <scope>NUCLEOTIDE SEQUENCE [LARGE SCALE GENOMIC DNA]</scope>
    <source>
        <strain evidence="2 3">CAU 1059</strain>
    </source>
</reference>
<gene>
    <name evidence="2" type="ORF">ACGRVM_13610</name>
</gene>
<accession>A0ABW7IAQ8</accession>
<feature type="chain" id="PRO_5047188586" evidence="1">
    <location>
        <begin position="21"/>
        <end position="173"/>
    </location>
</feature>
<evidence type="ECO:0000256" key="1">
    <source>
        <dbReference type="SAM" id="SignalP"/>
    </source>
</evidence>
<dbReference type="Proteomes" id="UP001607157">
    <property type="component" value="Unassembled WGS sequence"/>
</dbReference>
<feature type="signal peptide" evidence="1">
    <location>
        <begin position="1"/>
        <end position="20"/>
    </location>
</feature>
<protein>
    <submittedName>
        <fullName evidence="2">Uncharacterized protein</fullName>
    </submittedName>
</protein>